<dbReference type="PRINTS" id="PR00738">
    <property type="entry name" value="GLHYDRLASE20"/>
</dbReference>
<protein>
    <submittedName>
        <fullName evidence="5">Family 20 glycosylhydrolase</fullName>
    </submittedName>
</protein>
<feature type="chain" id="PRO_5046778682" evidence="3">
    <location>
        <begin position="21"/>
        <end position="345"/>
    </location>
</feature>
<accession>A0ABS5MPD5</accession>
<evidence type="ECO:0000256" key="1">
    <source>
        <dbReference type="ARBA" id="ARBA00006285"/>
    </source>
</evidence>
<feature type="domain" description="Glycoside hydrolase family 20 catalytic" evidence="4">
    <location>
        <begin position="30"/>
        <end position="326"/>
    </location>
</feature>
<dbReference type="InterPro" id="IPR025705">
    <property type="entry name" value="Beta_hexosaminidase_sua/sub"/>
</dbReference>
<keyword evidence="3" id="KW-0732">Signal</keyword>
<dbReference type="Pfam" id="PF00728">
    <property type="entry name" value="Glyco_hydro_20"/>
    <property type="match status" value="1"/>
</dbReference>
<gene>
    <name evidence="5" type="ORF">JJQ58_09860</name>
</gene>
<dbReference type="SUPFAM" id="SSF51445">
    <property type="entry name" value="(Trans)glycosidases"/>
    <property type="match status" value="1"/>
</dbReference>
<dbReference type="PANTHER" id="PTHR43678">
    <property type="entry name" value="PUTATIVE (AFU_ORTHOLOGUE AFUA_2G00640)-RELATED"/>
    <property type="match status" value="1"/>
</dbReference>
<evidence type="ECO:0000256" key="2">
    <source>
        <dbReference type="ARBA" id="ARBA00022801"/>
    </source>
</evidence>
<dbReference type="InterPro" id="IPR017853">
    <property type="entry name" value="GH"/>
</dbReference>
<reference evidence="5 6" key="1">
    <citation type="submission" date="2021-05" db="EMBL/GenBank/DDBJ databases">
        <title>Staphylococcus fleurettii isolated from lake water in First Nation community in Manitoba, Canada.</title>
        <authorList>
            <person name="Bashar S."/>
            <person name="Murdock A."/>
            <person name="Patidar R."/>
            <person name="Golding G."/>
            <person name="Farenhorst A."/>
            <person name="Kumar A."/>
        </authorList>
    </citation>
    <scope>NUCLEOTIDE SEQUENCE [LARGE SCALE GENOMIC DNA]</scope>
    <source>
        <strain evidence="5 6">SF002</strain>
    </source>
</reference>
<keyword evidence="2" id="KW-0378">Hydrolase</keyword>
<dbReference type="Proteomes" id="UP000681586">
    <property type="component" value="Unassembled WGS sequence"/>
</dbReference>
<keyword evidence="6" id="KW-1185">Reference proteome</keyword>
<proteinExistence type="inferred from homology"/>
<evidence type="ECO:0000313" key="6">
    <source>
        <dbReference type="Proteomes" id="UP000681586"/>
    </source>
</evidence>
<comment type="caution">
    <text evidence="5">The sequence shown here is derived from an EMBL/GenBank/DDBJ whole genome shotgun (WGS) entry which is preliminary data.</text>
</comment>
<dbReference type="EMBL" id="JAGXBM010000016">
    <property type="protein sequence ID" value="MBS3697771.1"/>
    <property type="molecule type" value="Genomic_DNA"/>
</dbReference>
<name>A0ABS5MPD5_9STAP</name>
<sequence length="345" mass="39637">MKFIFALVITFLFSTAFSFKDVSAESIQEGVSVDIARKEYSLESLKQIVDTIHENNGQYLQLHFSDDENYAIESDYFSHQGIPNENYLTKAEIKSLIAYSNELNVMVVPDIDFPSHSKALLSLIKNEDKDLYNQIISDYSDNTFDFFSNDKALAISKRHIGEITTLFNQPKYNGQQRIVLGGDEVPGGGAYQSDFISYMNNIGSYAAGQGYEPQMWNDMISHEGIKSLNDTFSILYWKQNENSKSDLTVEDFAEYDFKIYNYNFYSLYFLPSNQFTNADIEEQADYISWAYAYNKFFYTNEPYQEVDSDNVKGSALSFWGEDALNMSQTELINQEIPLIKAYFSS</sequence>
<feature type="signal peptide" evidence="3">
    <location>
        <begin position="1"/>
        <end position="20"/>
    </location>
</feature>
<organism evidence="5 6">
    <name type="scientific">Mammaliicoccus fleurettii</name>
    <dbReference type="NCBI Taxonomy" id="150056"/>
    <lineage>
        <taxon>Bacteria</taxon>
        <taxon>Bacillati</taxon>
        <taxon>Bacillota</taxon>
        <taxon>Bacilli</taxon>
        <taxon>Bacillales</taxon>
        <taxon>Staphylococcaceae</taxon>
        <taxon>Mammaliicoccus</taxon>
    </lineage>
</organism>
<evidence type="ECO:0000313" key="5">
    <source>
        <dbReference type="EMBL" id="MBS3697771.1"/>
    </source>
</evidence>
<dbReference type="PANTHER" id="PTHR43678:SF1">
    <property type="entry name" value="BETA-N-ACETYLHEXOSAMINIDASE"/>
    <property type="match status" value="1"/>
</dbReference>
<dbReference type="InterPro" id="IPR015883">
    <property type="entry name" value="Glyco_hydro_20_cat"/>
</dbReference>
<evidence type="ECO:0000256" key="3">
    <source>
        <dbReference type="SAM" id="SignalP"/>
    </source>
</evidence>
<dbReference type="GeneID" id="86196953"/>
<dbReference type="RefSeq" id="WP_078357498.1">
    <property type="nucleotide sequence ID" value="NZ_JAEPSA010000018.1"/>
</dbReference>
<dbReference type="InterPro" id="IPR052764">
    <property type="entry name" value="GH20_Enzymes"/>
</dbReference>
<evidence type="ECO:0000259" key="4">
    <source>
        <dbReference type="Pfam" id="PF00728"/>
    </source>
</evidence>
<dbReference type="Gene3D" id="3.20.20.80">
    <property type="entry name" value="Glycosidases"/>
    <property type="match status" value="1"/>
</dbReference>
<comment type="similarity">
    <text evidence="1">Belongs to the glycosyl hydrolase 20 family.</text>
</comment>